<dbReference type="EMBL" id="KN880660">
    <property type="protein sequence ID" value="KIY63990.1"/>
    <property type="molecule type" value="Genomic_DNA"/>
</dbReference>
<dbReference type="AlphaFoldDB" id="A0A0D7B1A2"/>
<evidence type="ECO:0000313" key="2">
    <source>
        <dbReference type="EMBL" id="KIY63990.1"/>
    </source>
</evidence>
<dbReference type="Proteomes" id="UP000054007">
    <property type="component" value="Unassembled WGS sequence"/>
</dbReference>
<feature type="region of interest" description="Disordered" evidence="1">
    <location>
        <begin position="223"/>
        <end position="305"/>
    </location>
</feature>
<protein>
    <submittedName>
        <fullName evidence="2">Uncharacterized protein</fullName>
    </submittedName>
</protein>
<feature type="compositionally biased region" description="Polar residues" evidence="1">
    <location>
        <begin position="238"/>
        <end position="247"/>
    </location>
</feature>
<proteinExistence type="predicted"/>
<evidence type="ECO:0000256" key="1">
    <source>
        <dbReference type="SAM" id="MobiDB-lite"/>
    </source>
</evidence>
<evidence type="ECO:0000313" key="3">
    <source>
        <dbReference type="Proteomes" id="UP000054007"/>
    </source>
</evidence>
<sequence>MTPYTEDCISITGVFGEPLGYPMYTKRNVVPLLVHEAATGTQPEDTTRMLFDRGNYLYLQRDFAPKLAERLLAKGMALVPTDDTLQHITDVYTCNSHRPMEERVLPKIPAGDTLEYEFRVAGSYFGITPPIYLRNPLTGVVTRHQYPYPAMPPVRLRTADPLLVALRAHTLLSGLGKSAPGPALYALSRAIGPYSDKIPHRRCPPLPIPPLIAAPREWWRPTSPHACAPQDSDHLRKLSTTPATSDGSLPVSRKRQRSALTAEGPLPKRSRTVRPCIPVRLNPSRAAKSKSVWSVPPPSRTRRLR</sequence>
<reference evidence="2 3" key="1">
    <citation type="journal article" date="2015" name="Fungal Genet. Biol.">
        <title>Evolution of novel wood decay mechanisms in Agaricales revealed by the genome sequences of Fistulina hepatica and Cylindrobasidium torrendii.</title>
        <authorList>
            <person name="Floudas D."/>
            <person name="Held B.W."/>
            <person name="Riley R."/>
            <person name="Nagy L.G."/>
            <person name="Koehler G."/>
            <person name="Ransdell A.S."/>
            <person name="Younus H."/>
            <person name="Chow J."/>
            <person name="Chiniquy J."/>
            <person name="Lipzen A."/>
            <person name="Tritt A."/>
            <person name="Sun H."/>
            <person name="Haridas S."/>
            <person name="LaButti K."/>
            <person name="Ohm R.A."/>
            <person name="Kues U."/>
            <person name="Blanchette R.A."/>
            <person name="Grigoriev I.V."/>
            <person name="Minto R.E."/>
            <person name="Hibbett D.S."/>
        </authorList>
    </citation>
    <scope>NUCLEOTIDE SEQUENCE [LARGE SCALE GENOMIC DNA]</scope>
    <source>
        <strain evidence="2 3">FP15055 ss-10</strain>
    </source>
</reference>
<name>A0A0D7B1A2_9AGAR</name>
<accession>A0A0D7B1A2</accession>
<organism evidence="2 3">
    <name type="scientific">Cylindrobasidium torrendii FP15055 ss-10</name>
    <dbReference type="NCBI Taxonomy" id="1314674"/>
    <lineage>
        <taxon>Eukaryota</taxon>
        <taxon>Fungi</taxon>
        <taxon>Dikarya</taxon>
        <taxon>Basidiomycota</taxon>
        <taxon>Agaricomycotina</taxon>
        <taxon>Agaricomycetes</taxon>
        <taxon>Agaricomycetidae</taxon>
        <taxon>Agaricales</taxon>
        <taxon>Marasmiineae</taxon>
        <taxon>Physalacriaceae</taxon>
        <taxon>Cylindrobasidium</taxon>
    </lineage>
</organism>
<gene>
    <name evidence="2" type="ORF">CYLTODRAFT_438381</name>
</gene>
<keyword evidence="3" id="KW-1185">Reference proteome</keyword>